<dbReference type="AlphaFoldDB" id="A0A9N9QJ23"/>
<dbReference type="Proteomes" id="UP001152799">
    <property type="component" value="Chromosome 1"/>
</dbReference>
<keyword evidence="2" id="KW-1185">Reference proteome</keyword>
<evidence type="ECO:0000313" key="1">
    <source>
        <dbReference type="EMBL" id="CAG9760650.1"/>
    </source>
</evidence>
<protein>
    <submittedName>
        <fullName evidence="1">Uncharacterized protein</fullName>
    </submittedName>
</protein>
<accession>A0A9N9QJ23</accession>
<dbReference type="EMBL" id="OU892277">
    <property type="protein sequence ID" value="CAG9760650.1"/>
    <property type="molecule type" value="Genomic_DNA"/>
</dbReference>
<dbReference type="PANTHER" id="PTHR47326">
    <property type="entry name" value="TRANSPOSABLE ELEMENT TC3 TRANSPOSASE-LIKE PROTEIN"/>
    <property type="match status" value="1"/>
</dbReference>
<sequence>MYENFEKLRMFKNLKNNLIKHGSFKLPRPRNYNIEENEIQELNVLEEVIERPNTSLRILENVTTVGQKKKLKTLKKHKFKPYKARRVHQLRNDNLARRLRFSVWFTENSKQNADFPSNIVWTGEARIQSSGKLNR</sequence>
<evidence type="ECO:0000313" key="2">
    <source>
        <dbReference type="Proteomes" id="UP001152799"/>
    </source>
</evidence>
<name>A0A9N9QJ23_9CUCU</name>
<organism evidence="1 2">
    <name type="scientific">Ceutorhynchus assimilis</name>
    <name type="common">cabbage seed weevil</name>
    <dbReference type="NCBI Taxonomy" id="467358"/>
    <lineage>
        <taxon>Eukaryota</taxon>
        <taxon>Metazoa</taxon>
        <taxon>Ecdysozoa</taxon>
        <taxon>Arthropoda</taxon>
        <taxon>Hexapoda</taxon>
        <taxon>Insecta</taxon>
        <taxon>Pterygota</taxon>
        <taxon>Neoptera</taxon>
        <taxon>Endopterygota</taxon>
        <taxon>Coleoptera</taxon>
        <taxon>Polyphaga</taxon>
        <taxon>Cucujiformia</taxon>
        <taxon>Curculionidae</taxon>
        <taxon>Ceutorhynchinae</taxon>
        <taxon>Ceutorhynchus</taxon>
    </lineage>
</organism>
<dbReference type="OrthoDB" id="6753189at2759"/>
<proteinExistence type="predicted"/>
<reference evidence="1" key="1">
    <citation type="submission" date="2022-01" db="EMBL/GenBank/DDBJ databases">
        <authorList>
            <person name="King R."/>
        </authorList>
    </citation>
    <scope>NUCLEOTIDE SEQUENCE</scope>
</reference>
<dbReference type="PANTHER" id="PTHR47326:SF1">
    <property type="entry name" value="HTH PSQ-TYPE DOMAIN-CONTAINING PROTEIN"/>
    <property type="match status" value="1"/>
</dbReference>
<gene>
    <name evidence="1" type="ORF">CEUTPL_LOCUS1373</name>
</gene>